<protein>
    <submittedName>
        <fullName evidence="1">TIGR04076 family protein</fullName>
    </submittedName>
</protein>
<organism evidence="1 2">
    <name type="scientific">Candidatus Altarchaeum hamiconexum</name>
    <dbReference type="NCBI Taxonomy" id="1803513"/>
    <lineage>
        <taxon>Archaea</taxon>
        <taxon>Candidatus Altarchaeota</taxon>
        <taxon>Candidatus Altiarchaeia</taxon>
        <taxon>Candidatus Altarchaeales</taxon>
        <taxon>Candidatus Altarchaeaceae</taxon>
        <taxon>Candidatus Altarchaeum</taxon>
    </lineage>
</organism>
<gene>
    <name evidence="1" type="ORF">GW779_00205</name>
</gene>
<dbReference type="AlphaFoldDB" id="A0A8J7YYF0"/>
<evidence type="ECO:0000313" key="1">
    <source>
        <dbReference type="EMBL" id="NCS90836.1"/>
    </source>
</evidence>
<dbReference type="InterPro" id="IPR023811">
    <property type="entry name" value="CHP04076"/>
</dbReference>
<comment type="caution">
    <text evidence="1">The sequence shown here is derived from an EMBL/GenBank/DDBJ whole genome shotgun (WGS) entry which is preliminary data.</text>
</comment>
<reference evidence="1" key="1">
    <citation type="submission" date="2019-11" db="EMBL/GenBank/DDBJ databases">
        <title>Lipid analysis of CO2-rich subsurface aquifers suggests an autotrophy-based deep biosphere with lysolipids enriched in CPR bacteria.</title>
        <authorList>
            <person name="Probst A.J."/>
            <person name="Elling F.J."/>
            <person name="Castelle C.J."/>
            <person name="Zhu Q."/>
            <person name="Elvert M."/>
            <person name="Birarda G."/>
            <person name="Holman H.-Y."/>
            <person name="Lane K.R."/>
            <person name="Ladd B."/>
            <person name="Ryan M.C."/>
            <person name="Woyke T."/>
            <person name="Hinrichs K.-U."/>
            <person name="Banfield J.F."/>
        </authorList>
    </citation>
    <scope>NUCLEOTIDE SEQUENCE</scope>
    <source>
        <strain evidence="1">CG_2015-04_33_537</strain>
    </source>
</reference>
<dbReference type="Proteomes" id="UP000738826">
    <property type="component" value="Unassembled WGS sequence"/>
</dbReference>
<dbReference type="NCBIfam" id="TIGR04076">
    <property type="entry name" value="TIGR04076 family protein"/>
    <property type="match status" value="1"/>
</dbReference>
<evidence type="ECO:0000313" key="2">
    <source>
        <dbReference type="Proteomes" id="UP000738826"/>
    </source>
</evidence>
<name>A0A8J7YYF0_9ARCH</name>
<sequence>MNKLIIKVKEIKGNCVVYKGGEKIVIDGPEIDLKETDKICVHAFAPILHYVVALREGVDPVKLGLAKKGNKGYIQCVDPGKPYTNGGTVIFEISIKK</sequence>
<dbReference type="EMBL" id="JAACQH010000004">
    <property type="protein sequence ID" value="NCS90836.1"/>
    <property type="molecule type" value="Genomic_DNA"/>
</dbReference>
<accession>A0A8J7YYF0</accession>
<proteinExistence type="predicted"/>